<evidence type="ECO:0000313" key="13">
    <source>
        <dbReference type="Proteomes" id="UP000276128"/>
    </source>
</evidence>
<evidence type="ECO:0000256" key="9">
    <source>
        <dbReference type="ARBA" id="ARBA00023012"/>
    </source>
</evidence>
<keyword evidence="4" id="KW-0597">Phosphoprotein</keyword>
<dbReference type="EC" id="2.7.13.3" evidence="3"/>
<sequence>MPNASVPNVFDRMQRKLTLQYSGVLIVFLTLFVIIVYALLYLLIWNDQRARLTKLADSEIRILQAWANQDSNPNRLPPREIEDKFSISADQSFYYLIAESGNVQLGDETQSELRAQVMALIGQGHFHGKSMEKVTLQTFDDPNARDTAVGGSANFLVVDRDLQWQGKRIGKLYVGKEVTFQHNLFRYLLAVLVGLALAFFALALWLSHYMSRKAIVPVAHAYQRQREFVADASHELRTPLSVLTTSMEALELEDRDPFERKVLDGMKAEARAMTKLTGELLQLARSDSGDDRLAFARFDATAAALGVVEKLRPMAQAKSLVVELDTPSELVIDWDREKMTQLLVLLLENAIKYTPEGGRVVVRLAVVPEKGGRVLTIEVQDNGIGIAAEALPRIFDRFYRQDKARSRQSGGHGLGLAIAKQIVELGRGTIRVNSEEGAGSTFQVRIPLQA</sequence>
<dbReference type="GO" id="GO:0005524">
    <property type="term" value="F:ATP binding"/>
    <property type="evidence" value="ECO:0007669"/>
    <property type="project" value="UniProtKB-KW"/>
</dbReference>
<comment type="catalytic activity">
    <reaction evidence="1">
        <text>ATP + protein L-histidine = ADP + protein N-phospho-L-histidine.</text>
        <dbReference type="EC" id="2.7.13.3"/>
    </reaction>
</comment>
<keyword evidence="10" id="KW-0472">Membrane</keyword>
<dbReference type="Gene3D" id="1.10.287.130">
    <property type="match status" value="1"/>
</dbReference>
<dbReference type="InterPro" id="IPR050736">
    <property type="entry name" value="Sensor_HK_Regulatory"/>
</dbReference>
<dbReference type="GO" id="GO:0005886">
    <property type="term" value="C:plasma membrane"/>
    <property type="evidence" value="ECO:0007669"/>
    <property type="project" value="UniProtKB-SubCell"/>
</dbReference>
<keyword evidence="8" id="KW-0067">ATP-binding</keyword>
<dbReference type="CDD" id="cd00075">
    <property type="entry name" value="HATPase"/>
    <property type="match status" value="1"/>
</dbReference>
<evidence type="ECO:0000256" key="3">
    <source>
        <dbReference type="ARBA" id="ARBA00012438"/>
    </source>
</evidence>
<dbReference type="InterPro" id="IPR036890">
    <property type="entry name" value="HATPase_C_sf"/>
</dbReference>
<keyword evidence="5" id="KW-0808">Transferase</keyword>
<proteinExistence type="predicted"/>
<dbReference type="AlphaFoldDB" id="A0A3S0BMM6"/>
<evidence type="ECO:0000256" key="5">
    <source>
        <dbReference type="ARBA" id="ARBA00022679"/>
    </source>
</evidence>
<dbReference type="InterPro" id="IPR003661">
    <property type="entry name" value="HisK_dim/P_dom"/>
</dbReference>
<keyword evidence="10" id="KW-1133">Transmembrane helix</keyword>
<dbReference type="Pfam" id="PF02518">
    <property type="entry name" value="HATPase_c"/>
    <property type="match status" value="1"/>
</dbReference>
<evidence type="ECO:0000256" key="2">
    <source>
        <dbReference type="ARBA" id="ARBA00004651"/>
    </source>
</evidence>
<keyword evidence="10" id="KW-0812">Transmembrane</keyword>
<dbReference type="PANTHER" id="PTHR43711">
    <property type="entry name" value="TWO-COMPONENT HISTIDINE KINASE"/>
    <property type="match status" value="1"/>
</dbReference>
<feature type="transmembrane region" description="Helical" evidence="10">
    <location>
        <begin position="20"/>
        <end position="44"/>
    </location>
</feature>
<dbReference type="Gene3D" id="3.30.565.10">
    <property type="entry name" value="Histidine kinase-like ATPase, C-terminal domain"/>
    <property type="match status" value="1"/>
</dbReference>
<evidence type="ECO:0000256" key="7">
    <source>
        <dbReference type="ARBA" id="ARBA00022777"/>
    </source>
</evidence>
<dbReference type="GO" id="GO:0000155">
    <property type="term" value="F:phosphorelay sensor kinase activity"/>
    <property type="evidence" value="ECO:0007669"/>
    <property type="project" value="InterPro"/>
</dbReference>
<dbReference type="SMART" id="SM00388">
    <property type="entry name" value="HisKA"/>
    <property type="match status" value="1"/>
</dbReference>
<keyword evidence="6" id="KW-0547">Nucleotide-binding</keyword>
<evidence type="ECO:0000256" key="8">
    <source>
        <dbReference type="ARBA" id="ARBA00022840"/>
    </source>
</evidence>
<dbReference type="InterPro" id="IPR005467">
    <property type="entry name" value="His_kinase_dom"/>
</dbReference>
<dbReference type="CDD" id="cd00082">
    <property type="entry name" value="HisKA"/>
    <property type="match status" value="1"/>
</dbReference>
<dbReference type="FunFam" id="3.30.565.10:FF:000006">
    <property type="entry name" value="Sensor histidine kinase WalK"/>
    <property type="match status" value="1"/>
</dbReference>
<protein>
    <recommendedName>
        <fullName evidence="3">histidine kinase</fullName>
        <ecNumber evidence="3">2.7.13.3</ecNumber>
    </recommendedName>
</protein>
<evidence type="ECO:0000259" key="11">
    <source>
        <dbReference type="PROSITE" id="PS50109"/>
    </source>
</evidence>
<evidence type="ECO:0000256" key="6">
    <source>
        <dbReference type="ARBA" id="ARBA00022741"/>
    </source>
</evidence>
<evidence type="ECO:0000256" key="10">
    <source>
        <dbReference type="SAM" id="Phobius"/>
    </source>
</evidence>
<keyword evidence="9" id="KW-0902">Two-component regulatory system</keyword>
<dbReference type="OrthoDB" id="9813151at2"/>
<dbReference type="Proteomes" id="UP000276128">
    <property type="component" value="Unassembled WGS sequence"/>
</dbReference>
<reference evidence="12 13" key="1">
    <citation type="submission" date="2018-12" db="EMBL/GenBank/DDBJ databases">
        <title>Bacillus ochoae sp. nov., Paenibacillus whitsoniae sp. nov., Paenibacillus spiritus sp. nov. Isolated from the Mars Exploration Rover during spacecraft assembly.</title>
        <authorList>
            <person name="Seuylemezian A."/>
            <person name="Vaishampayan P."/>
        </authorList>
    </citation>
    <scope>NUCLEOTIDE SEQUENCE [LARGE SCALE GENOMIC DNA]</scope>
    <source>
        <strain evidence="12 13">MER 54</strain>
    </source>
</reference>
<dbReference type="SUPFAM" id="SSF47384">
    <property type="entry name" value="Homodimeric domain of signal transducing histidine kinase"/>
    <property type="match status" value="1"/>
</dbReference>
<dbReference type="SMART" id="SM00387">
    <property type="entry name" value="HATPase_c"/>
    <property type="match status" value="1"/>
</dbReference>
<dbReference type="InterPro" id="IPR003594">
    <property type="entry name" value="HATPase_dom"/>
</dbReference>
<dbReference type="InterPro" id="IPR004358">
    <property type="entry name" value="Sig_transdc_His_kin-like_C"/>
</dbReference>
<name>A0A3S0BMM6_9BACL</name>
<dbReference type="InterPro" id="IPR036097">
    <property type="entry name" value="HisK_dim/P_sf"/>
</dbReference>
<evidence type="ECO:0000256" key="1">
    <source>
        <dbReference type="ARBA" id="ARBA00000085"/>
    </source>
</evidence>
<dbReference type="PANTHER" id="PTHR43711:SF1">
    <property type="entry name" value="HISTIDINE KINASE 1"/>
    <property type="match status" value="1"/>
</dbReference>
<gene>
    <name evidence="12" type="ORF">EJQ19_09820</name>
</gene>
<comment type="subcellular location">
    <subcellularLocation>
        <location evidence="2">Cell membrane</location>
        <topology evidence="2">Multi-pass membrane protein</topology>
    </subcellularLocation>
</comment>
<dbReference type="Pfam" id="PF00512">
    <property type="entry name" value="HisKA"/>
    <property type="match status" value="1"/>
</dbReference>
<organism evidence="12 13">
    <name type="scientific">Paenibacillus whitsoniae</name>
    <dbReference type="NCBI Taxonomy" id="2496558"/>
    <lineage>
        <taxon>Bacteria</taxon>
        <taxon>Bacillati</taxon>
        <taxon>Bacillota</taxon>
        <taxon>Bacilli</taxon>
        <taxon>Bacillales</taxon>
        <taxon>Paenibacillaceae</taxon>
        <taxon>Paenibacillus</taxon>
    </lineage>
</organism>
<accession>A0A3S0BMM6</accession>
<dbReference type="RefSeq" id="WP_126141029.1">
    <property type="nucleotide sequence ID" value="NZ_RXHU01000024.1"/>
</dbReference>
<dbReference type="EMBL" id="RXHU01000024">
    <property type="protein sequence ID" value="RTE09985.1"/>
    <property type="molecule type" value="Genomic_DNA"/>
</dbReference>
<evidence type="ECO:0000256" key="4">
    <source>
        <dbReference type="ARBA" id="ARBA00022553"/>
    </source>
</evidence>
<keyword evidence="13" id="KW-1185">Reference proteome</keyword>
<dbReference type="PRINTS" id="PR00344">
    <property type="entry name" value="BCTRLSENSOR"/>
</dbReference>
<feature type="transmembrane region" description="Helical" evidence="10">
    <location>
        <begin position="184"/>
        <end position="206"/>
    </location>
</feature>
<evidence type="ECO:0000313" key="12">
    <source>
        <dbReference type="EMBL" id="RTE09985.1"/>
    </source>
</evidence>
<feature type="domain" description="Histidine kinase" evidence="11">
    <location>
        <begin position="231"/>
        <end position="450"/>
    </location>
</feature>
<dbReference type="PROSITE" id="PS50109">
    <property type="entry name" value="HIS_KIN"/>
    <property type="match status" value="1"/>
</dbReference>
<comment type="caution">
    <text evidence="12">The sequence shown here is derived from an EMBL/GenBank/DDBJ whole genome shotgun (WGS) entry which is preliminary data.</text>
</comment>
<keyword evidence="7" id="KW-0418">Kinase</keyword>
<dbReference type="SUPFAM" id="SSF55874">
    <property type="entry name" value="ATPase domain of HSP90 chaperone/DNA topoisomerase II/histidine kinase"/>
    <property type="match status" value="1"/>
</dbReference>